<organism evidence="2 3">
    <name type="scientific">Dorea hominis</name>
    <dbReference type="NCBI Taxonomy" id="2763040"/>
    <lineage>
        <taxon>Bacteria</taxon>
        <taxon>Bacillati</taxon>
        <taxon>Bacillota</taxon>
        <taxon>Clostridia</taxon>
        <taxon>Lachnospirales</taxon>
        <taxon>Lachnospiraceae</taxon>
        <taxon>Dorea</taxon>
    </lineage>
</organism>
<reference evidence="2 3" key="1">
    <citation type="submission" date="2020-08" db="EMBL/GenBank/DDBJ databases">
        <title>Genome public.</title>
        <authorList>
            <person name="Liu C."/>
            <person name="Sun Q."/>
        </authorList>
    </citation>
    <scope>NUCLEOTIDE SEQUENCE [LARGE SCALE GENOMIC DNA]</scope>
    <source>
        <strain evidence="2 3">NSJ-36</strain>
    </source>
</reference>
<proteinExistence type="predicted"/>
<dbReference type="RefSeq" id="WP_021860559.1">
    <property type="nucleotide sequence ID" value="NZ_JACOOY010000006.1"/>
</dbReference>
<accession>A0ABR7EU40</accession>
<keyword evidence="3" id="KW-1185">Reference proteome</keyword>
<keyword evidence="1" id="KW-0812">Transmembrane</keyword>
<gene>
    <name evidence="2" type="ORF">H8S07_06195</name>
</gene>
<name>A0ABR7EU40_9FIRM</name>
<evidence type="ECO:0008006" key="4">
    <source>
        <dbReference type="Google" id="ProtNLM"/>
    </source>
</evidence>
<keyword evidence="1" id="KW-1133">Transmembrane helix</keyword>
<comment type="caution">
    <text evidence="2">The sequence shown here is derived from an EMBL/GenBank/DDBJ whole genome shotgun (WGS) entry which is preliminary data.</text>
</comment>
<keyword evidence="1" id="KW-0472">Membrane</keyword>
<protein>
    <recommendedName>
        <fullName evidence="4">Zn-finger containing protein</fullName>
    </recommendedName>
</protein>
<feature type="transmembrane region" description="Helical" evidence="1">
    <location>
        <begin position="21"/>
        <end position="38"/>
    </location>
</feature>
<dbReference type="EMBL" id="JACOOY010000006">
    <property type="protein sequence ID" value="MBC5664867.1"/>
    <property type="molecule type" value="Genomic_DNA"/>
</dbReference>
<dbReference type="Proteomes" id="UP000647235">
    <property type="component" value="Unassembled WGS sequence"/>
</dbReference>
<evidence type="ECO:0000256" key="1">
    <source>
        <dbReference type="SAM" id="Phobius"/>
    </source>
</evidence>
<sequence length="134" mass="15994">MNRFKEKFMQFMYGRYGIDTLGKWTVGLGLAIMLIAGWTSNSKLSLLSWVLIIYSYYRMFSRNIYKRSHENQLFLGKTAKIRSWFFHKKSMMLQRKTHHIYRCPGCKQKIRIPRGKGRIEITCPKCHTTFIKNS</sequence>
<feature type="transmembrane region" description="Helical" evidence="1">
    <location>
        <begin position="44"/>
        <end position="60"/>
    </location>
</feature>
<evidence type="ECO:0000313" key="2">
    <source>
        <dbReference type="EMBL" id="MBC5664867.1"/>
    </source>
</evidence>
<evidence type="ECO:0000313" key="3">
    <source>
        <dbReference type="Proteomes" id="UP000647235"/>
    </source>
</evidence>